<gene>
    <name evidence="2" type="ORF">NA56DRAFT_582675</name>
</gene>
<dbReference type="PANTHER" id="PTHR45033">
    <property type="match status" value="1"/>
</dbReference>
<dbReference type="FunFam" id="3.40.50.720:FF:000481">
    <property type="entry name" value="Alcohol dehydrogenase, variant"/>
    <property type="match status" value="1"/>
</dbReference>
<dbReference type="Gene3D" id="3.40.50.720">
    <property type="entry name" value="NAD(P)-binding Rossmann-like Domain"/>
    <property type="match status" value="1"/>
</dbReference>
<dbReference type="Proteomes" id="UP000235672">
    <property type="component" value="Unassembled WGS sequence"/>
</dbReference>
<dbReference type="Pfam" id="PF00107">
    <property type="entry name" value="ADH_zinc_N"/>
    <property type="match status" value="1"/>
</dbReference>
<dbReference type="OrthoDB" id="449487at2759"/>
<dbReference type="SMART" id="SM00829">
    <property type="entry name" value="PKS_ER"/>
    <property type="match status" value="1"/>
</dbReference>
<dbReference type="InterPro" id="IPR020843">
    <property type="entry name" value="ER"/>
</dbReference>
<dbReference type="EMBL" id="KZ613516">
    <property type="protein sequence ID" value="PMD15023.1"/>
    <property type="molecule type" value="Genomic_DNA"/>
</dbReference>
<dbReference type="PANTHER" id="PTHR45033:SF3">
    <property type="entry name" value="DEHYDROGENASE, PUTATIVE (AFU_ORTHOLOGUE AFUA_2G13270)-RELATED"/>
    <property type="match status" value="1"/>
</dbReference>
<dbReference type="InterPro" id="IPR052711">
    <property type="entry name" value="Zinc_ADH-like"/>
</dbReference>
<dbReference type="InterPro" id="IPR013149">
    <property type="entry name" value="ADH-like_C"/>
</dbReference>
<dbReference type="STRING" id="1745343.A0A2J6PLY2"/>
<dbReference type="InterPro" id="IPR013154">
    <property type="entry name" value="ADH-like_N"/>
</dbReference>
<organism evidence="2 3">
    <name type="scientific">Hyaloscypha hepaticicola</name>
    <dbReference type="NCBI Taxonomy" id="2082293"/>
    <lineage>
        <taxon>Eukaryota</taxon>
        <taxon>Fungi</taxon>
        <taxon>Dikarya</taxon>
        <taxon>Ascomycota</taxon>
        <taxon>Pezizomycotina</taxon>
        <taxon>Leotiomycetes</taxon>
        <taxon>Helotiales</taxon>
        <taxon>Hyaloscyphaceae</taxon>
        <taxon>Hyaloscypha</taxon>
    </lineage>
</organism>
<dbReference type="Pfam" id="PF08240">
    <property type="entry name" value="ADH_N"/>
    <property type="match status" value="1"/>
</dbReference>
<dbReference type="AlphaFoldDB" id="A0A2J6PLY2"/>
<sequence>MPKVITIEPIDGKPGKPGQVYYPLAIKNVPKPSPGPDDLLIKVHSAALNHRDLFLRQHLYPSPSFDVPLLADGYGTVSSVGFSASKSWQGKNVILTPGRGWKNDPAGPEDKTGYKILGGTKACEIGTLQEVVCVSQDEVELAPEHLTPAEAAALPLTGLTAWRALVSKSGNWEEGRNILVTGIGGGVALNVLQFAVAKGCRVWVTSGSQEKIDKAKSMGASGGVNYKGENWEKELKWQLPKDRPYIDAIIDGAGGNVIAKAVRLLKLGGVVVQYGMTVSPKMEWTMPAVLNNLELKGSTMGSRKEFKDMVAFVNEKKIRPVVSRVVKGIDNIKEIDELFEDMKNASQFGKLVIEIQGGGASKL</sequence>
<dbReference type="SUPFAM" id="SSF50129">
    <property type="entry name" value="GroES-like"/>
    <property type="match status" value="1"/>
</dbReference>
<reference evidence="2 3" key="1">
    <citation type="submission" date="2016-05" db="EMBL/GenBank/DDBJ databases">
        <title>A degradative enzymes factory behind the ericoid mycorrhizal symbiosis.</title>
        <authorList>
            <consortium name="DOE Joint Genome Institute"/>
            <person name="Martino E."/>
            <person name="Morin E."/>
            <person name="Grelet G."/>
            <person name="Kuo A."/>
            <person name="Kohler A."/>
            <person name="Daghino S."/>
            <person name="Barry K."/>
            <person name="Choi C."/>
            <person name="Cichocki N."/>
            <person name="Clum A."/>
            <person name="Copeland A."/>
            <person name="Hainaut M."/>
            <person name="Haridas S."/>
            <person name="Labutti K."/>
            <person name="Lindquist E."/>
            <person name="Lipzen A."/>
            <person name="Khouja H.-R."/>
            <person name="Murat C."/>
            <person name="Ohm R."/>
            <person name="Olson A."/>
            <person name="Spatafora J."/>
            <person name="Veneault-Fourrey C."/>
            <person name="Henrissat B."/>
            <person name="Grigoriev I."/>
            <person name="Martin F."/>
            <person name="Perotto S."/>
        </authorList>
    </citation>
    <scope>NUCLEOTIDE SEQUENCE [LARGE SCALE GENOMIC DNA]</scope>
    <source>
        <strain evidence="2 3">UAMH 7357</strain>
    </source>
</reference>
<evidence type="ECO:0000259" key="1">
    <source>
        <dbReference type="SMART" id="SM00829"/>
    </source>
</evidence>
<evidence type="ECO:0000313" key="3">
    <source>
        <dbReference type="Proteomes" id="UP000235672"/>
    </source>
</evidence>
<protein>
    <submittedName>
        <fullName evidence="2">NAD(P)-binding protein</fullName>
    </submittedName>
</protein>
<accession>A0A2J6PLY2</accession>
<dbReference type="Gene3D" id="3.90.180.10">
    <property type="entry name" value="Medium-chain alcohol dehydrogenases, catalytic domain"/>
    <property type="match status" value="1"/>
</dbReference>
<proteinExistence type="predicted"/>
<dbReference type="InterPro" id="IPR036291">
    <property type="entry name" value="NAD(P)-bd_dom_sf"/>
</dbReference>
<name>A0A2J6PLY2_9HELO</name>
<dbReference type="GO" id="GO:0016491">
    <property type="term" value="F:oxidoreductase activity"/>
    <property type="evidence" value="ECO:0007669"/>
    <property type="project" value="InterPro"/>
</dbReference>
<keyword evidence="3" id="KW-1185">Reference proteome</keyword>
<dbReference type="CDD" id="cd05188">
    <property type="entry name" value="MDR"/>
    <property type="match status" value="1"/>
</dbReference>
<dbReference type="InterPro" id="IPR011032">
    <property type="entry name" value="GroES-like_sf"/>
</dbReference>
<evidence type="ECO:0000313" key="2">
    <source>
        <dbReference type="EMBL" id="PMD15023.1"/>
    </source>
</evidence>
<dbReference type="SUPFAM" id="SSF51735">
    <property type="entry name" value="NAD(P)-binding Rossmann-fold domains"/>
    <property type="match status" value="1"/>
</dbReference>
<feature type="domain" description="Enoyl reductase (ER)" evidence="1">
    <location>
        <begin position="19"/>
        <end position="353"/>
    </location>
</feature>